<feature type="coiled-coil region" evidence="1">
    <location>
        <begin position="162"/>
        <end position="254"/>
    </location>
</feature>
<evidence type="ECO:0000256" key="1">
    <source>
        <dbReference type="SAM" id="Coils"/>
    </source>
</evidence>
<dbReference type="AlphaFoldDB" id="A0A2G8JQX4"/>
<sequence length="584" mass="67665">MLKDHQPHILKLANAEAMNLTLEELSTFTEDPRCHIHVKQQAQLCCSTCRNVPVVLPCTYSKHKGHDLHEVNELAINERILLESKLTEINEHKSRLYKVPEKVDVILGKLSESNARKTETLKIQHEQQLYKFKNEQKGIATRRAGCLMDINKRRDDEKLQICVREEKELRKVKQKYQNITKQTERKYDHESLKCNEKYDKRKERVDGKLKRLDDNLQELSLDIDIRTKQHKDELQNLSNHCQQIIERYENLTNTTSSILASKDDWADAQCIPDIREACEPLIQEMKKEFLDIESLSDFIIGDITKDLFDNVTISEHEESVVTVKGFKKYVNCFIDDITSTLDGKIVISGGSAEINHITVLKKRGNFQTRHRIKSTQEIQNQQEIYLYCCFLSPHKLATAFTPSEIGIYDIRDHSYDKKNIGDVIGNWPADLNVSSVTTDPVNKRILVGTDSRYIYVFTDQLCYCHSITLPDIIKDVQDITVYRGNLLVCDYEGVGACAVSMEGSESKLLYEFFKPDVDECEWCPLKVCTDKNEFIYMLWRAKISGHLRCILVQYSQDGRHLLTTRPVDEDAEFDNIEATGRRKY</sequence>
<gene>
    <name evidence="2" type="ORF">BSL78_25050</name>
</gene>
<accession>A0A2G8JQX4</accession>
<dbReference type="SUPFAM" id="SSF50978">
    <property type="entry name" value="WD40 repeat-like"/>
    <property type="match status" value="1"/>
</dbReference>
<dbReference type="Gene3D" id="2.120.10.30">
    <property type="entry name" value="TolB, C-terminal domain"/>
    <property type="match status" value="1"/>
</dbReference>
<dbReference type="OrthoDB" id="8883818at2759"/>
<dbReference type="Proteomes" id="UP000230750">
    <property type="component" value="Unassembled WGS sequence"/>
</dbReference>
<keyword evidence="1" id="KW-0175">Coiled coil</keyword>
<dbReference type="InterPro" id="IPR036322">
    <property type="entry name" value="WD40_repeat_dom_sf"/>
</dbReference>
<name>A0A2G8JQX4_STIJA</name>
<proteinExistence type="predicted"/>
<dbReference type="EMBL" id="MRZV01001402">
    <property type="protein sequence ID" value="PIK38110.1"/>
    <property type="molecule type" value="Genomic_DNA"/>
</dbReference>
<protein>
    <submittedName>
        <fullName evidence="2">Uncharacterized protein</fullName>
    </submittedName>
</protein>
<organism evidence="2 3">
    <name type="scientific">Stichopus japonicus</name>
    <name type="common">Sea cucumber</name>
    <dbReference type="NCBI Taxonomy" id="307972"/>
    <lineage>
        <taxon>Eukaryota</taxon>
        <taxon>Metazoa</taxon>
        <taxon>Echinodermata</taxon>
        <taxon>Eleutherozoa</taxon>
        <taxon>Echinozoa</taxon>
        <taxon>Holothuroidea</taxon>
        <taxon>Aspidochirotacea</taxon>
        <taxon>Aspidochirotida</taxon>
        <taxon>Stichopodidae</taxon>
        <taxon>Apostichopus</taxon>
    </lineage>
</organism>
<reference evidence="2 3" key="1">
    <citation type="journal article" date="2017" name="PLoS Biol.">
        <title>The sea cucumber genome provides insights into morphological evolution and visceral regeneration.</title>
        <authorList>
            <person name="Zhang X."/>
            <person name="Sun L."/>
            <person name="Yuan J."/>
            <person name="Sun Y."/>
            <person name="Gao Y."/>
            <person name="Zhang L."/>
            <person name="Li S."/>
            <person name="Dai H."/>
            <person name="Hamel J.F."/>
            <person name="Liu C."/>
            <person name="Yu Y."/>
            <person name="Liu S."/>
            <person name="Lin W."/>
            <person name="Guo K."/>
            <person name="Jin S."/>
            <person name="Xu P."/>
            <person name="Storey K.B."/>
            <person name="Huan P."/>
            <person name="Zhang T."/>
            <person name="Zhou Y."/>
            <person name="Zhang J."/>
            <person name="Lin C."/>
            <person name="Li X."/>
            <person name="Xing L."/>
            <person name="Huo D."/>
            <person name="Sun M."/>
            <person name="Wang L."/>
            <person name="Mercier A."/>
            <person name="Li F."/>
            <person name="Yang H."/>
            <person name="Xiang J."/>
        </authorList>
    </citation>
    <scope>NUCLEOTIDE SEQUENCE [LARGE SCALE GENOMIC DNA]</scope>
    <source>
        <strain evidence="2">Shaxun</strain>
        <tissue evidence="2">Muscle</tissue>
    </source>
</reference>
<dbReference type="SUPFAM" id="SSF57845">
    <property type="entry name" value="B-box zinc-binding domain"/>
    <property type="match status" value="1"/>
</dbReference>
<evidence type="ECO:0000313" key="3">
    <source>
        <dbReference type="Proteomes" id="UP000230750"/>
    </source>
</evidence>
<dbReference type="InterPro" id="IPR011042">
    <property type="entry name" value="6-blade_b-propeller_TolB-like"/>
</dbReference>
<evidence type="ECO:0000313" key="2">
    <source>
        <dbReference type="EMBL" id="PIK38110.1"/>
    </source>
</evidence>
<comment type="caution">
    <text evidence="2">The sequence shown here is derived from an EMBL/GenBank/DDBJ whole genome shotgun (WGS) entry which is preliminary data.</text>
</comment>
<keyword evidence="3" id="KW-1185">Reference proteome</keyword>